<dbReference type="InterPro" id="IPR032312">
    <property type="entry name" value="LacZ_4"/>
</dbReference>
<organism evidence="12 13">
    <name type="scientific">Bythopirellula goksoeyrii</name>
    <dbReference type="NCBI Taxonomy" id="1400387"/>
    <lineage>
        <taxon>Bacteria</taxon>
        <taxon>Pseudomonadati</taxon>
        <taxon>Planctomycetota</taxon>
        <taxon>Planctomycetia</taxon>
        <taxon>Pirellulales</taxon>
        <taxon>Lacipirellulaceae</taxon>
        <taxon>Bythopirellula</taxon>
    </lineage>
</organism>
<gene>
    <name evidence="12" type="primary">lacZ_1</name>
    <name evidence="12" type="ORF">Pr1d_30520</name>
</gene>
<dbReference type="Pfam" id="PF00703">
    <property type="entry name" value="Glyco_hydro_2"/>
    <property type="match status" value="1"/>
</dbReference>
<dbReference type="SUPFAM" id="SSF49303">
    <property type="entry name" value="beta-Galactosidase/glucuronidase domain"/>
    <property type="match status" value="2"/>
</dbReference>
<dbReference type="FunFam" id="3.20.20.80:FF:000018">
    <property type="entry name" value="Beta-galactosidase"/>
    <property type="match status" value="1"/>
</dbReference>
<dbReference type="InterPro" id="IPR004199">
    <property type="entry name" value="B-gal_small/dom_5"/>
</dbReference>
<evidence type="ECO:0000256" key="7">
    <source>
        <dbReference type="ARBA" id="ARBA00023295"/>
    </source>
</evidence>
<evidence type="ECO:0000256" key="1">
    <source>
        <dbReference type="ARBA" id="ARBA00001412"/>
    </source>
</evidence>
<keyword evidence="7 9" id="KW-0326">Glycosidase</keyword>
<dbReference type="Pfam" id="PF02929">
    <property type="entry name" value="Bgal_small_N"/>
    <property type="match status" value="1"/>
</dbReference>
<dbReference type="Pfam" id="PF02837">
    <property type="entry name" value="Glyco_hydro_2_N"/>
    <property type="match status" value="1"/>
</dbReference>
<dbReference type="InterPro" id="IPR013783">
    <property type="entry name" value="Ig-like_fold"/>
</dbReference>
<evidence type="ECO:0000313" key="13">
    <source>
        <dbReference type="Proteomes" id="UP000323917"/>
    </source>
</evidence>
<dbReference type="EC" id="3.2.1.23" evidence="4 9"/>
<evidence type="ECO:0000256" key="8">
    <source>
        <dbReference type="ARBA" id="ARBA00032230"/>
    </source>
</evidence>
<dbReference type="SUPFAM" id="SSF74650">
    <property type="entry name" value="Galactose mutarotase-like"/>
    <property type="match status" value="1"/>
</dbReference>
<dbReference type="SMART" id="SM01038">
    <property type="entry name" value="Bgal_small_N"/>
    <property type="match status" value="1"/>
</dbReference>
<comment type="similarity">
    <text evidence="3 9">Belongs to the glycosyl hydrolase 2 family.</text>
</comment>
<feature type="signal peptide" evidence="10">
    <location>
        <begin position="1"/>
        <end position="16"/>
    </location>
</feature>
<evidence type="ECO:0000256" key="2">
    <source>
        <dbReference type="ARBA" id="ARBA00001959"/>
    </source>
</evidence>
<dbReference type="InterPro" id="IPR023230">
    <property type="entry name" value="Glyco_hydro_2_CS"/>
</dbReference>
<feature type="chain" id="PRO_5023118752" description="Beta-galactosidase" evidence="10">
    <location>
        <begin position="17"/>
        <end position="1107"/>
    </location>
</feature>
<evidence type="ECO:0000256" key="9">
    <source>
        <dbReference type="RuleBase" id="RU361154"/>
    </source>
</evidence>
<dbReference type="SUPFAM" id="SSF49785">
    <property type="entry name" value="Galactose-binding domain-like"/>
    <property type="match status" value="1"/>
</dbReference>
<dbReference type="InterPro" id="IPR014718">
    <property type="entry name" value="GH-type_carb-bd"/>
</dbReference>
<evidence type="ECO:0000256" key="10">
    <source>
        <dbReference type="SAM" id="SignalP"/>
    </source>
</evidence>
<dbReference type="Gene3D" id="2.60.120.260">
    <property type="entry name" value="Galactose-binding domain-like"/>
    <property type="match status" value="1"/>
</dbReference>
<dbReference type="GO" id="GO:0004565">
    <property type="term" value="F:beta-galactosidase activity"/>
    <property type="evidence" value="ECO:0007669"/>
    <property type="project" value="UniProtKB-EC"/>
</dbReference>
<dbReference type="Pfam" id="PF16353">
    <property type="entry name" value="LacZ_4"/>
    <property type="match status" value="1"/>
</dbReference>
<dbReference type="Gene3D" id="2.70.98.10">
    <property type="match status" value="1"/>
</dbReference>
<dbReference type="InterPro" id="IPR006102">
    <property type="entry name" value="Ig-like_GH2"/>
</dbReference>
<keyword evidence="13" id="KW-1185">Reference proteome</keyword>
<dbReference type="Gene3D" id="2.60.40.10">
    <property type="entry name" value="Immunoglobulins"/>
    <property type="match status" value="2"/>
</dbReference>
<accession>A0A5B9QFQ6</accession>
<dbReference type="InterPro" id="IPR011013">
    <property type="entry name" value="Gal_mutarotase_sf_dom"/>
</dbReference>
<evidence type="ECO:0000313" key="12">
    <source>
        <dbReference type="EMBL" id="QEG35746.1"/>
    </source>
</evidence>
<comment type="catalytic activity">
    <reaction evidence="1 9">
        <text>Hydrolysis of terminal non-reducing beta-D-galactose residues in beta-D-galactosides.</text>
        <dbReference type="EC" id="3.2.1.23"/>
    </reaction>
</comment>
<keyword evidence="6 9" id="KW-0378">Hydrolase</keyword>
<dbReference type="SUPFAM" id="SSF51445">
    <property type="entry name" value="(Trans)glycosidases"/>
    <property type="match status" value="1"/>
</dbReference>
<sequence precursor="true">MAYCLLWMALSTPGFAHTAQPDWENEQVLQRNRLPARASFIPFATSDQALDGNPQDSPRYLSLNGDWKFHWVPKQEERPVDFHSSEFDDSDWPTIPIPSNWELHGYGTPIYISAGYPFRVDPPRVTSEPDPKYTSFDERSPVGSYRREFTLPKEWDDRRVFLHFAGVDSAFYVWVNGHEVGYSQGSRTPAEFEITSWLRAGRNQIAVQVYRWCDGSYLEDQDMWRLSGIYRDVFVYSTAAVRISDFAVRTELDSDYENATLSIKPEIDISGSETLEGWTLHAQLYDGVSQQVFDVPMKHNATAIANRDFDAGILNERTPQRGLAKFGWLEAKIQNPDKWTAESPNLYRLVLSLKDPRGLVVEAIGCDVGFRKIEIHDGQLLVNGQPVRLRGVNRHEHQPESGHTVSFSSMVQDIQLMKRANINAVRTSHYPNDPRWYELCNRYGLYVMDEANIETHGVRGLLASDPRWSQAFLDRAIRMAERDKNHPSVICWSMGNESGYGPNFAAISGWLHAFDPTRPVHYEGAQSSPTDPKTVDIVSRFYPRVQQAYLQPPLPNGKQQERAENARWEELLPLAKSSTDGRPVLMSEYCHAMGNAVGNLAQYWEEIYSHPQLLGGFIWDWADQGLYRKDPSGGEFIAYGGDFGDYPNLKAFCLNGIVFADRSLTPKYYEMKKIYQPVSFSPMRFSPHETTVRLLNRFAHTNLQQFELRWKLFSGGNGLQSGSLDPVNLDPGKEAILTIPFSEVGILPAGESLFLRISFHSREKTQWADPGHEFAWEQFPFPVEHAPALQVSTSNLAKLSVIESADEIVVSGKDFAAKFDRNQGKLASLRYGEKEILATEASKTSHSFAQYFRAPTDNDRGFGKWLAKNWELAGLAAPVCSVEFCDISESDTGNVMVTTRSNYKFHDGSYQHVSQWLVQRDGTLELENTFTPEGSLPPLPRVGVVLQLSSELEKLHWFGHGPHENYVDRKDSCPLGLWSSTVSHQYVPYPRPQETGNKEGIRWLALTDDAGSGIVVVADEPFAASALHFTVNDLASASHAYQLQPRSEVILSLDARQCGLGNSSCGPGVLKRFAVPVQTYKLHVSIRRVDAGEDISTNASREYDSAK</sequence>
<dbReference type="PANTHER" id="PTHR46323">
    <property type="entry name" value="BETA-GALACTOSIDASE"/>
    <property type="match status" value="1"/>
</dbReference>
<dbReference type="PROSITE" id="PS00719">
    <property type="entry name" value="GLYCOSYL_HYDROL_F2_1"/>
    <property type="match status" value="1"/>
</dbReference>
<protein>
    <recommendedName>
        <fullName evidence="5 9">Beta-galactosidase</fullName>
        <ecNumber evidence="4 9">3.2.1.23</ecNumber>
    </recommendedName>
    <alternativeName>
        <fullName evidence="8 9">Lactase</fullName>
    </alternativeName>
</protein>
<evidence type="ECO:0000256" key="6">
    <source>
        <dbReference type="ARBA" id="ARBA00022801"/>
    </source>
</evidence>
<dbReference type="PANTHER" id="PTHR46323:SF2">
    <property type="entry name" value="BETA-GALACTOSIDASE"/>
    <property type="match status" value="1"/>
</dbReference>
<dbReference type="InterPro" id="IPR008979">
    <property type="entry name" value="Galactose-bd-like_sf"/>
</dbReference>
<feature type="domain" description="Beta galactosidase small chain/" evidence="11">
    <location>
        <begin position="809"/>
        <end position="1087"/>
    </location>
</feature>
<dbReference type="GO" id="GO:0009341">
    <property type="term" value="C:beta-galactosidase complex"/>
    <property type="evidence" value="ECO:0007669"/>
    <property type="project" value="InterPro"/>
</dbReference>
<dbReference type="Gene3D" id="3.20.20.80">
    <property type="entry name" value="Glycosidases"/>
    <property type="match status" value="1"/>
</dbReference>
<dbReference type="InterPro" id="IPR006103">
    <property type="entry name" value="Glyco_hydro_2_cat"/>
</dbReference>
<dbReference type="InterPro" id="IPR036156">
    <property type="entry name" value="Beta-gal/glucu_dom_sf"/>
</dbReference>
<dbReference type="InterPro" id="IPR006101">
    <property type="entry name" value="Glyco_hydro_2"/>
</dbReference>
<evidence type="ECO:0000256" key="4">
    <source>
        <dbReference type="ARBA" id="ARBA00012756"/>
    </source>
</evidence>
<evidence type="ECO:0000256" key="5">
    <source>
        <dbReference type="ARBA" id="ARBA00013303"/>
    </source>
</evidence>
<dbReference type="InterPro" id="IPR050347">
    <property type="entry name" value="Bact_Beta-galactosidase"/>
</dbReference>
<dbReference type="InterPro" id="IPR006104">
    <property type="entry name" value="Glyco_hydro_2_N"/>
</dbReference>
<dbReference type="InterPro" id="IPR017853">
    <property type="entry name" value="GH"/>
</dbReference>
<keyword evidence="10" id="KW-0732">Signal</keyword>
<name>A0A5B9QFQ6_9BACT</name>
<dbReference type="KEGG" id="bgok:Pr1d_30520"/>
<dbReference type="Pfam" id="PF02836">
    <property type="entry name" value="Glyco_hydro_2_C"/>
    <property type="match status" value="1"/>
</dbReference>
<evidence type="ECO:0000256" key="3">
    <source>
        <dbReference type="ARBA" id="ARBA00007401"/>
    </source>
</evidence>
<dbReference type="EMBL" id="CP042913">
    <property type="protein sequence ID" value="QEG35746.1"/>
    <property type="molecule type" value="Genomic_DNA"/>
</dbReference>
<proteinExistence type="inferred from homology"/>
<dbReference type="GO" id="GO:0030246">
    <property type="term" value="F:carbohydrate binding"/>
    <property type="evidence" value="ECO:0007669"/>
    <property type="project" value="InterPro"/>
</dbReference>
<comment type="cofactor">
    <cofactor evidence="2">
        <name>Na(+)</name>
        <dbReference type="ChEBI" id="CHEBI:29101"/>
    </cofactor>
</comment>
<dbReference type="GO" id="GO:0005990">
    <property type="term" value="P:lactose catabolic process"/>
    <property type="evidence" value="ECO:0007669"/>
    <property type="project" value="TreeGrafter"/>
</dbReference>
<dbReference type="Proteomes" id="UP000323917">
    <property type="component" value="Chromosome"/>
</dbReference>
<dbReference type="PRINTS" id="PR00132">
    <property type="entry name" value="GLHYDRLASE2"/>
</dbReference>
<evidence type="ECO:0000259" key="11">
    <source>
        <dbReference type="SMART" id="SM01038"/>
    </source>
</evidence>
<dbReference type="AlphaFoldDB" id="A0A5B9QFQ6"/>
<reference evidence="12 13" key="1">
    <citation type="submission" date="2019-08" db="EMBL/GenBank/DDBJ databases">
        <title>Deep-cultivation of Planctomycetes and their phenomic and genomic characterization uncovers novel biology.</title>
        <authorList>
            <person name="Wiegand S."/>
            <person name="Jogler M."/>
            <person name="Boedeker C."/>
            <person name="Pinto D."/>
            <person name="Vollmers J."/>
            <person name="Rivas-Marin E."/>
            <person name="Kohn T."/>
            <person name="Peeters S.H."/>
            <person name="Heuer A."/>
            <person name="Rast P."/>
            <person name="Oberbeckmann S."/>
            <person name="Bunk B."/>
            <person name="Jeske O."/>
            <person name="Meyerdierks A."/>
            <person name="Storesund J.E."/>
            <person name="Kallscheuer N."/>
            <person name="Luecker S."/>
            <person name="Lage O.M."/>
            <person name="Pohl T."/>
            <person name="Merkel B.J."/>
            <person name="Hornburger P."/>
            <person name="Mueller R.-W."/>
            <person name="Bruemmer F."/>
            <person name="Labrenz M."/>
            <person name="Spormann A.M."/>
            <person name="Op den Camp H."/>
            <person name="Overmann J."/>
            <person name="Amann R."/>
            <person name="Jetten M.S.M."/>
            <person name="Mascher T."/>
            <person name="Medema M.H."/>
            <person name="Devos D.P."/>
            <person name="Kaster A.-K."/>
            <person name="Ovreas L."/>
            <person name="Rohde M."/>
            <person name="Galperin M.Y."/>
            <person name="Jogler C."/>
        </authorList>
    </citation>
    <scope>NUCLEOTIDE SEQUENCE [LARGE SCALE GENOMIC DNA]</scope>
    <source>
        <strain evidence="12 13">Pr1d</strain>
    </source>
</reference>